<dbReference type="GO" id="GO:0006396">
    <property type="term" value="P:RNA processing"/>
    <property type="evidence" value="ECO:0007669"/>
    <property type="project" value="InterPro"/>
</dbReference>
<dbReference type="AlphaFoldDB" id="A0A0B8MYP3"/>
<dbReference type="InterPro" id="IPR036389">
    <property type="entry name" value="RNase_III_sf"/>
</dbReference>
<dbReference type="SUPFAM" id="SSF69065">
    <property type="entry name" value="RNase III domain-like"/>
    <property type="match status" value="1"/>
</dbReference>
<evidence type="ECO:0000313" key="3">
    <source>
        <dbReference type="Proteomes" id="UP000053095"/>
    </source>
</evidence>
<dbReference type="Pfam" id="PF14622">
    <property type="entry name" value="Ribonucleas_3_3"/>
    <property type="match status" value="1"/>
</dbReference>
<dbReference type="CDD" id="cd00593">
    <property type="entry name" value="RIBOc"/>
    <property type="match status" value="1"/>
</dbReference>
<evidence type="ECO:0000313" key="2">
    <source>
        <dbReference type="EMBL" id="GAM42026.1"/>
    </source>
</evidence>
<proteinExistence type="predicted"/>
<sequence length="161" mass="17373">METKIATCATIISHFFTDPESILEALNLSGQGVLYRSQRIRFPTNTRLAVYGDSVTTHYLCGLWVRTSLTKGQWDQIRSSILSNENLARVGFQTGLDGCLNLNPGTAVISQAMMATTVEAILGAVHLDGGDQALASVMIKLGLTSDLLVTSTILPFVRSVL</sequence>
<dbReference type="Gene3D" id="1.10.1520.10">
    <property type="entry name" value="Ribonuclease III domain"/>
    <property type="match status" value="1"/>
</dbReference>
<dbReference type="SMART" id="SM00535">
    <property type="entry name" value="RIBOc"/>
    <property type="match status" value="1"/>
</dbReference>
<name>A0A0B8MYP3_TALPI</name>
<dbReference type="Proteomes" id="UP000053095">
    <property type="component" value="Unassembled WGS sequence"/>
</dbReference>
<feature type="domain" description="RNase III" evidence="1">
    <location>
        <begin position="69"/>
        <end position="130"/>
    </location>
</feature>
<dbReference type="EMBL" id="DF933839">
    <property type="protein sequence ID" value="GAM42026.1"/>
    <property type="molecule type" value="Genomic_DNA"/>
</dbReference>
<dbReference type="GO" id="GO:0004525">
    <property type="term" value="F:ribonuclease III activity"/>
    <property type="evidence" value="ECO:0007669"/>
    <property type="project" value="InterPro"/>
</dbReference>
<dbReference type="InterPro" id="IPR000999">
    <property type="entry name" value="RNase_III_dom"/>
</dbReference>
<gene>
    <name evidence="2" type="ORF">TCE0_043f15629</name>
</gene>
<organism evidence="2 3">
    <name type="scientific">Talaromyces pinophilus</name>
    <name type="common">Penicillium pinophilum</name>
    <dbReference type="NCBI Taxonomy" id="128442"/>
    <lineage>
        <taxon>Eukaryota</taxon>
        <taxon>Fungi</taxon>
        <taxon>Dikarya</taxon>
        <taxon>Ascomycota</taxon>
        <taxon>Pezizomycotina</taxon>
        <taxon>Eurotiomycetes</taxon>
        <taxon>Eurotiomycetidae</taxon>
        <taxon>Eurotiales</taxon>
        <taxon>Trichocomaceae</taxon>
        <taxon>Talaromyces</taxon>
        <taxon>Talaromyces sect. Talaromyces</taxon>
    </lineage>
</organism>
<evidence type="ECO:0000259" key="1">
    <source>
        <dbReference type="PROSITE" id="PS50142"/>
    </source>
</evidence>
<dbReference type="PROSITE" id="PS50142">
    <property type="entry name" value="RNASE_3_2"/>
    <property type="match status" value="1"/>
</dbReference>
<reference evidence="3" key="1">
    <citation type="journal article" date="2015" name="Genome Announc.">
        <title>Draft genome sequence of Talaromyces cellulolyticus strain Y-94, a source of lignocellulosic biomass-degrading enzymes.</title>
        <authorList>
            <person name="Fujii T."/>
            <person name="Koike H."/>
            <person name="Sawayama S."/>
            <person name="Yano S."/>
            <person name="Inoue H."/>
        </authorList>
    </citation>
    <scope>NUCLEOTIDE SEQUENCE [LARGE SCALE GENOMIC DNA]</scope>
    <source>
        <strain evidence="3">Y-94</strain>
    </source>
</reference>
<protein>
    <recommendedName>
        <fullName evidence="1">RNase III domain-containing protein</fullName>
    </recommendedName>
</protein>
<accession>A0A0B8MYP3</accession>
<keyword evidence="3" id="KW-1185">Reference proteome</keyword>